<feature type="domain" description="CAP-Gly" evidence="9">
    <location>
        <begin position="28"/>
        <end position="74"/>
    </location>
</feature>
<evidence type="ECO:0000259" key="9">
    <source>
        <dbReference type="PROSITE" id="PS50245"/>
    </source>
</evidence>
<dbReference type="InterPro" id="IPR001611">
    <property type="entry name" value="Leu-rich_rpt"/>
</dbReference>
<evidence type="ECO:0000256" key="1">
    <source>
        <dbReference type="ARBA" id="ARBA00004496"/>
    </source>
</evidence>
<comment type="similarity">
    <text evidence="2">Belongs to the TBCE family.</text>
</comment>
<dbReference type="InterPro" id="IPR050328">
    <property type="entry name" value="Dev_Immune_Receptor"/>
</dbReference>
<evidence type="ECO:0000256" key="6">
    <source>
        <dbReference type="ARBA" id="ARBA00022737"/>
    </source>
</evidence>
<dbReference type="OrthoDB" id="5273213at2759"/>
<keyword evidence="3" id="KW-0963">Cytoplasm</keyword>
<evidence type="ECO:0000256" key="2">
    <source>
        <dbReference type="ARBA" id="ARBA00006286"/>
    </source>
</evidence>
<accession>A0A420IGW2</accession>
<dbReference type="GO" id="GO:0005737">
    <property type="term" value="C:cytoplasm"/>
    <property type="evidence" value="ECO:0007669"/>
    <property type="project" value="UniProtKB-SubCell"/>
</dbReference>
<comment type="caution">
    <text evidence="10">The sequence shown here is derived from an EMBL/GenBank/DDBJ whole genome shotgun (WGS) entry which is preliminary data.</text>
</comment>
<dbReference type="InterPro" id="IPR000938">
    <property type="entry name" value="CAP-Gly_domain"/>
</dbReference>
<dbReference type="InterPro" id="IPR036859">
    <property type="entry name" value="CAP-Gly_dom_sf"/>
</dbReference>
<dbReference type="SUPFAM" id="SSF74924">
    <property type="entry name" value="Cap-Gly domain"/>
    <property type="match status" value="1"/>
</dbReference>
<comment type="subcellular location">
    <subcellularLocation>
        <location evidence="1">Cytoplasm</location>
    </subcellularLocation>
</comment>
<protein>
    <submittedName>
        <fullName evidence="10">Tubulin-specific chaperone E</fullName>
    </submittedName>
</protein>
<comment type="subunit">
    <text evidence="8">Supercomplex made of cofactors A to E. Cofactors A and D function by capturing and stabilizing tubulin in a quasi-native conformation. Cofactor E binds to the cofactor D-tubulin complex; interaction with cofactor C then causes the release of tubulin polypeptides that are committed to the native state.</text>
</comment>
<evidence type="ECO:0000313" key="11">
    <source>
        <dbReference type="Proteomes" id="UP000285405"/>
    </source>
</evidence>
<proteinExistence type="inferred from homology"/>
<dbReference type="Gene3D" id="2.30.30.190">
    <property type="entry name" value="CAP Gly-rich-like domain"/>
    <property type="match status" value="1"/>
</dbReference>
<evidence type="ECO:0000313" key="10">
    <source>
        <dbReference type="EMBL" id="RKF73784.1"/>
    </source>
</evidence>
<evidence type="ECO:0000256" key="3">
    <source>
        <dbReference type="ARBA" id="ARBA00022490"/>
    </source>
</evidence>
<organism evidence="10 11">
    <name type="scientific">Golovinomyces cichoracearum</name>
    <dbReference type="NCBI Taxonomy" id="62708"/>
    <lineage>
        <taxon>Eukaryota</taxon>
        <taxon>Fungi</taxon>
        <taxon>Dikarya</taxon>
        <taxon>Ascomycota</taxon>
        <taxon>Pezizomycotina</taxon>
        <taxon>Leotiomycetes</taxon>
        <taxon>Erysiphales</taxon>
        <taxon>Erysiphaceae</taxon>
        <taxon>Golovinomyces</taxon>
    </lineage>
</organism>
<dbReference type="PROSITE" id="PS50245">
    <property type="entry name" value="CAP_GLY_2"/>
    <property type="match status" value="1"/>
</dbReference>
<dbReference type="InterPro" id="IPR032675">
    <property type="entry name" value="LRR_dom_sf"/>
</dbReference>
<evidence type="ECO:0000256" key="4">
    <source>
        <dbReference type="ARBA" id="ARBA00022614"/>
    </source>
</evidence>
<dbReference type="SMART" id="SM01052">
    <property type="entry name" value="CAP_GLY"/>
    <property type="match status" value="1"/>
</dbReference>
<dbReference type="EMBL" id="MCBR01008822">
    <property type="protein sequence ID" value="RKF73784.1"/>
    <property type="molecule type" value="Genomic_DNA"/>
</dbReference>
<name>A0A420IGW2_9PEZI</name>
<evidence type="ECO:0000256" key="8">
    <source>
        <dbReference type="ARBA" id="ARBA00026055"/>
    </source>
</evidence>
<dbReference type="Gene3D" id="3.80.10.10">
    <property type="entry name" value="Ribonuclease Inhibitor"/>
    <property type="match status" value="2"/>
</dbReference>
<dbReference type="FunFam" id="2.30.30.190:FF:000016">
    <property type="entry name" value="Tubulin-folding cofactor E"/>
    <property type="match status" value="1"/>
</dbReference>
<dbReference type="PROSITE" id="PS51450">
    <property type="entry name" value="LRR"/>
    <property type="match status" value="1"/>
</dbReference>
<dbReference type="PANTHER" id="PTHR24373:SF275">
    <property type="entry name" value="TIR DOMAIN-CONTAINING PROTEIN"/>
    <property type="match status" value="1"/>
</dbReference>
<dbReference type="PROSITE" id="PS00845">
    <property type="entry name" value="CAP_GLY_1"/>
    <property type="match status" value="1"/>
</dbReference>
<keyword evidence="7" id="KW-0143">Chaperone</keyword>
<dbReference type="Pfam" id="PF01302">
    <property type="entry name" value="CAP_GLY"/>
    <property type="match status" value="1"/>
</dbReference>
<dbReference type="Proteomes" id="UP000285405">
    <property type="component" value="Unassembled WGS sequence"/>
</dbReference>
<keyword evidence="5" id="KW-0732">Signal</keyword>
<keyword evidence="4" id="KW-0433">Leucine-rich repeat</keyword>
<dbReference type="SUPFAM" id="SSF52058">
    <property type="entry name" value="L domain-like"/>
    <property type="match status" value="1"/>
</dbReference>
<evidence type="ECO:0000256" key="7">
    <source>
        <dbReference type="ARBA" id="ARBA00023186"/>
    </source>
</evidence>
<reference evidence="10 11" key="1">
    <citation type="journal article" date="2018" name="BMC Genomics">
        <title>Comparative genome analyses reveal sequence features reflecting distinct modes of host-adaptation between dicot and monocot powdery mildew.</title>
        <authorList>
            <person name="Wu Y."/>
            <person name="Ma X."/>
            <person name="Pan Z."/>
            <person name="Kale S.D."/>
            <person name="Song Y."/>
            <person name="King H."/>
            <person name="Zhang Q."/>
            <person name="Presley C."/>
            <person name="Deng X."/>
            <person name="Wei C.I."/>
            <person name="Xiao S."/>
        </authorList>
    </citation>
    <scope>NUCLEOTIDE SEQUENCE [LARGE SCALE GENOMIC DNA]</scope>
    <source>
        <strain evidence="10">UCSC1</strain>
    </source>
</reference>
<dbReference type="AlphaFoldDB" id="A0A420IGW2"/>
<dbReference type="PANTHER" id="PTHR24373">
    <property type="entry name" value="SLIT RELATED LEUCINE-RICH REPEAT NEURONAL PROTEIN"/>
    <property type="match status" value="1"/>
</dbReference>
<gene>
    <name evidence="10" type="ORF">GcC1_088007</name>
</gene>
<sequence>MRQYMIGDRVSFPDNLSTSELCTVRYIGEVDGIQGQWLGVEWDNANRGKHDGSLKGKRYFTCLSPSPTAGSFVRPSRPFDPERSFIEAIYHKYALETTSPLYAEGRDGEIIISGKLAQEVGFDKIREIQAQLHKLKVVILDGMRISMAEKENDNISKVCPQIVELDLSRNLFQSFKDICQICSKLPNLKKLRLNGNRFSQRVLLCSDPISTGKNEYVFPGVTKLELDEVLMPWESIIAIRSYFPNITSLTASSNHLKSISYPLMGKSLTYLALEYNEFETLGSLGPLSELGSLKTLLLKGNKIARINSSDEPSKLVFGFNLEYLDISYNAVDSWSFVDELPLVFPGITGLRISNNPLYPGLSQNQSSSEIEENFMITLGRIGTLKTLNFSNVTTTERRNAEIYYQSKIAQEMSEVPENEVNLVISRHKRFKELCSKWGPPIISRKNAEAHNTTIIDTRLIAFTFKHVEPKKETGTIKTIAREIPRSIDVYRVKGLVGKLFGIPGFNLRLIWETGEWDPVAGYEDDQLENSDDEESIHKEIDLLDGEKKISSEEDQGRWKKREVEIESCTRHIGSCIEGAQAIVRVEEMFSLKT</sequence>
<keyword evidence="6" id="KW-0677">Repeat</keyword>
<evidence type="ECO:0000256" key="5">
    <source>
        <dbReference type="ARBA" id="ARBA00022729"/>
    </source>
</evidence>